<evidence type="ECO:0000256" key="3">
    <source>
        <dbReference type="ARBA" id="ARBA00023163"/>
    </source>
</evidence>
<dbReference type="InterPro" id="IPR050204">
    <property type="entry name" value="AraC_XylS_family_regulators"/>
</dbReference>
<dbReference type="EMBL" id="JAVRBG010000006">
    <property type="protein sequence ID" value="MDT0294485.1"/>
    <property type="molecule type" value="Genomic_DNA"/>
</dbReference>
<evidence type="ECO:0000256" key="2">
    <source>
        <dbReference type="ARBA" id="ARBA00023125"/>
    </source>
</evidence>
<sequence>MEDQFLTCKPAPALAPYIAYYYVHQSLSQDFDKTFTYYPHFKHALTAYQHSSHCLLDDVRAEVLPNKHSSPIIYSKLQKEIGTVHLHGVFLKVGIVFQPLGIHHFIHRDYHELFPKPVNYVNCFGRDFDEVLQRVFFTEEIEDKSALLDSYFLQHKKDFSEERLKKAVQLIMESEGKISVQYLADELTMNRKTLLRLFQKHLDCSVEAYKKLVKFRLALIKIQKEKDVNLTQISSENYFDQSDFIKQFKKLTQLAPKKFLAAVTKMGSEDTIWNFKD</sequence>
<evidence type="ECO:0000313" key="5">
    <source>
        <dbReference type="EMBL" id="MDT0294485.1"/>
    </source>
</evidence>
<dbReference type="Gene3D" id="1.10.10.60">
    <property type="entry name" value="Homeodomain-like"/>
    <property type="match status" value="1"/>
</dbReference>
<dbReference type="PANTHER" id="PTHR46796">
    <property type="entry name" value="HTH-TYPE TRANSCRIPTIONAL ACTIVATOR RHAS-RELATED"/>
    <property type="match status" value="1"/>
</dbReference>
<dbReference type="InterPro" id="IPR018060">
    <property type="entry name" value="HTH_AraC"/>
</dbReference>
<comment type="caution">
    <text evidence="5">The sequence shown here is derived from an EMBL/GenBank/DDBJ whole genome shotgun (WGS) entry which is preliminary data.</text>
</comment>
<protein>
    <submittedName>
        <fullName evidence="5">Helix-turn-helix domain-containing protein</fullName>
    </submittedName>
</protein>
<gene>
    <name evidence="5" type="ORF">RLT85_07545</name>
</gene>
<reference evidence="6" key="1">
    <citation type="submission" date="2023-07" db="EMBL/GenBank/DDBJ databases">
        <title>Isolating and identifying novel microbial strains from the Mariana Trench.</title>
        <authorList>
            <person name="Fu H."/>
        </authorList>
    </citation>
    <scope>NUCLEOTIDE SEQUENCE [LARGE SCALE GENOMIC DNA]</scope>
    <source>
        <strain evidence="6">T-y2</strain>
    </source>
</reference>
<dbReference type="Pfam" id="PF12833">
    <property type="entry name" value="HTH_18"/>
    <property type="match status" value="1"/>
</dbReference>
<dbReference type="PROSITE" id="PS01124">
    <property type="entry name" value="HTH_ARAC_FAMILY_2"/>
    <property type="match status" value="1"/>
</dbReference>
<dbReference type="SMART" id="SM00342">
    <property type="entry name" value="HTH_ARAC"/>
    <property type="match status" value="1"/>
</dbReference>
<proteinExistence type="predicted"/>
<organism evidence="5 6">
    <name type="scientific">Mesonia ostreae</name>
    <dbReference type="NCBI Taxonomy" id="861110"/>
    <lineage>
        <taxon>Bacteria</taxon>
        <taxon>Pseudomonadati</taxon>
        <taxon>Bacteroidota</taxon>
        <taxon>Flavobacteriia</taxon>
        <taxon>Flavobacteriales</taxon>
        <taxon>Flavobacteriaceae</taxon>
        <taxon>Mesonia</taxon>
    </lineage>
</organism>
<keyword evidence="6" id="KW-1185">Reference proteome</keyword>
<dbReference type="Proteomes" id="UP001182991">
    <property type="component" value="Unassembled WGS sequence"/>
</dbReference>
<evidence type="ECO:0000259" key="4">
    <source>
        <dbReference type="PROSITE" id="PS01124"/>
    </source>
</evidence>
<dbReference type="RefSeq" id="WP_311401419.1">
    <property type="nucleotide sequence ID" value="NZ_JAVRBG010000006.1"/>
</dbReference>
<keyword evidence="2" id="KW-0238">DNA-binding</keyword>
<keyword evidence="1" id="KW-0805">Transcription regulation</keyword>
<dbReference type="PANTHER" id="PTHR46796:SF13">
    <property type="entry name" value="HTH-TYPE TRANSCRIPTIONAL ACTIVATOR RHAS"/>
    <property type="match status" value="1"/>
</dbReference>
<feature type="domain" description="HTH araC/xylS-type" evidence="4">
    <location>
        <begin position="162"/>
        <end position="262"/>
    </location>
</feature>
<name>A0ABU2KIE0_9FLAO</name>
<accession>A0ABU2KIE0</accession>
<evidence type="ECO:0000313" key="6">
    <source>
        <dbReference type="Proteomes" id="UP001182991"/>
    </source>
</evidence>
<evidence type="ECO:0000256" key="1">
    <source>
        <dbReference type="ARBA" id="ARBA00023015"/>
    </source>
</evidence>
<keyword evidence="3" id="KW-0804">Transcription</keyword>